<evidence type="ECO:0000259" key="10">
    <source>
        <dbReference type="PROSITE" id="PS51379"/>
    </source>
</evidence>
<dbReference type="SFLD" id="SFLDG01118">
    <property type="entry name" value="activating_enzymes__group_2"/>
    <property type="match status" value="1"/>
</dbReference>
<dbReference type="GO" id="GO:0016491">
    <property type="term" value="F:oxidoreductase activity"/>
    <property type="evidence" value="ECO:0007669"/>
    <property type="project" value="UniProtKB-KW"/>
</dbReference>
<dbReference type="SUPFAM" id="SSF102114">
    <property type="entry name" value="Radical SAM enzymes"/>
    <property type="match status" value="1"/>
</dbReference>
<keyword evidence="13" id="KW-1185">Reference proteome</keyword>
<dbReference type="InterPro" id="IPR034457">
    <property type="entry name" value="Organic_radical-activating"/>
</dbReference>
<dbReference type="PANTHER" id="PTHR30352">
    <property type="entry name" value="PYRUVATE FORMATE-LYASE-ACTIVATING ENZYME"/>
    <property type="match status" value="1"/>
</dbReference>
<dbReference type="InterPro" id="IPR012839">
    <property type="entry name" value="Organic_radical_activase"/>
</dbReference>
<dbReference type="InterPro" id="IPR040074">
    <property type="entry name" value="BssD/PflA/YjjW"/>
</dbReference>
<feature type="domain" description="4Fe-4S ferredoxin-type" evidence="10">
    <location>
        <begin position="46"/>
        <end position="75"/>
    </location>
</feature>
<dbReference type="PROSITE" id="PS51918">
    <property type="entry name" value="RADICAL_SAM"/>
    <property type="match status" value="1"/>
</dbReference>
<evidence type="ECO:0000313" key="12">
    <source>
        <dbReference type="EMBL" id="MBC8595701.1"/>
    </source>
</evidence>
<dbReference type="PROSITE" id="PS01087">
    <property type="entry name" value="RADICAL_ACTIVATING"/>
    <property type="match status" value="1"/>
</dbReference>
<evidence type="ECO:0000256" key="4">
    <source>
        <dbReference type="ARBA" id="ARBA00022691"/>
    </source>
</evidence>
<dbReference type="GO" id="GO:0046872">
    <property type="term" value="F:metal ion binding"/>
    <property type="evidence" value="ECO:0007669"/>
    <property type="project" value="UniProtKB-KW"/>
</dbReference>
<dbReference type="InterPro" id="IPR007197">
    <property type="entry name" value="rSAM"/>
</dbReference>
<feature type="domain" description="Radical SAM core" evidence="11">
    <location>
        <begin position="15"/>
        <end position="255"/>
    </location>
</feature>
<comment type="caution">
    <text evidence="12">The sequence shown here is derived from an EMBL/GenBank/DDBJ whole genome shotgun (WGS) entry which is preliminary data.</text>
</comment>
<dbReference type="Proteomes" id="UP000647416">
    <property type="component" value="Unassembled WGS sequence"/>
</dbReference>
<evidence type="ECO:0000256" key="9">
    <source>
        <dbReference type="ARBA" id="ARBA00047365"/>
    </source>
</evidence>
<keyword evidence="5" id="KW-0479">Metal-binding</keyword>
<evidence type="ECO:0000256" key="2">
    <source>
        <dbReference type="ARBA" id="ARBA00009777"/>
    </source>
</evidence>
<comment type="catalytic activity">
    <reaction evidence="9">
        <text>glycyl-[protein] + reduced [flavodoxin] + S-adenosyl-L-methionine = glycin-2-yl radical-[protein] + semiquinone [flavodoxin] + 5'-deoxyadenosine + L-methionine + H(+)</text>
        <dbReference type="Rhea" id="RHEA:61976"/>
        <dbReference type="Rhea" id="RHEA-COMP:10622"/>
        <dbReference type="Rhea" id="RHEA-COMP:14480"/>
        <dbReference type="Rhea" id="RHEA-COMP:15993"/>
        <dbReference type="Rhea" id="RHEA-COMP:15994"/>
        <dbReference type="ChEBI" id="CHEBI:15378"/>
        <dbReference type="ChEBI" id="CHEBI:17319"/>
        <dbReference type="ChEBI" id="CHEBI:29947"/>
        <dbReference type="ChEBI" id="CHEBI:32722"/>
        <dbReference type="ChEBI" id="CHEBI:57618"/>
        <dbReference type="ChEBI" id="CHEBI:57844"/>
        <dbReference type="ChEBI" id="CHEBI:59789"/>
        <dbReference type="ChEBI" id="CHEBI:140311"/>
    </reaction>
</comment>
<dbReference type="PIRSF" id="PIRSF000371">
    <property type="entry name" value="PFL_act_enz"/>
    <property type="match status" value="1"/>
</dbReference>
<evidence type="ECO:0000256" key="1">
    <source>
        <dbReference type="ARBA" id="ARBA00001966"/>
    </source>
</evidence>
<evidence type="ECO:0000256" key="7">
    <source>
        <dbReference type="ARBA" id="ARBA00023004"/>
    </source>
</evidence>
<dbReference type="InterPro" id="IPR001989">
    <property type="entry name" value="Radical_activat_CS"/>
</dbReference>
<dbReference type="SUPFAM" id="SSF54862">
    <property type="entry name" value="4Fe-4S ferredoxins"/>
    <property type="match status" value="1"/>
</dbReference>
<keyword evidence="4" id="KW-0949">S-adenosyl-L-methionine</keyword>
<keyword evidence="8" id="KW-0411">Iron-sulfur</keyword>
<keyword evidence="3" id="KW-0004">4Fe-4S</keyword>
<evidence type="ECO:0000256" key="8">
    <source>
        <dbReference type="ARBA" id="ARBA00023014"/>
    </source>
</evidence>
<dbReference type="PANTHER" id="PTHR30352:SF4">
    <property type="entry name" value="PYRUVATE FORMATE-LYASE 2-ACTIVATING ENZYME"/>
    <property type="match status" value="1"/>
</dbReference>
<organism evidence="12 13">
    <name type="scientific">Qingrenia yutianensis</name>
    <dbReference type="NCBI Taxonomy" id="2763676"/>
    <lineage>
        <taxon>Bacteria</taxon>
        <taxon>Bacillati</taxon>
        <taxon>Bacillota</taxon>
        <taxon>Clostridia</taxon>
        <taxon>Eubacteriales</taxon>
        <taxon>Oscillospiraceae</taxon>
        <taxon>Qingrenia</taxon>
    </lineage>
</organism>
<evidence type="ECO:0000259" key="11">
    <source>
        <dbReference type="PROSITE" id="PS51918"/>
    </source>
</evidence>
<dbReference type="SFLD" id="SFLDG01066">
    <property type="entry name" value="organic_radical-activating_enz"/>
    <property type="match status" value="1"/>
</dbReference>
<dbReference type="Pfam" id="PF04055">
    <property type="entry name" value="Radical_SAM"/>
    <property type="match status" value="1"/>
</dbReference>
<name>A0A926F994_9FIRM</name>
<dbReference type="CDD" id="cd01335">
    <property type="entry name" value="Radical_SAM"/>
    <property type="match status" value="1"/>
</dbReference>
<sequence length="255" mass="28632">MIKGLIADIQRASIHDGDGVRTTVFFKGCPLSCKWCHNPECISFEKEILYYPEKCIHCGMCDKGCFSGARVVCGKSMTADEVLSEIMLDVPYYGDTGGVTFSGGEPFAQGKFLNACIDKCKENGINCAVETSLMYFDEEIFKKLDFVMADLKIWNSDLHKKYTGAGNEKIIENFENLNKLNIPIIARTPVIPEINQGIDKISAFLKTLSNVRKYELLPYHPLGNSKRKALGQKADGFSVPSKEYMKELEKYAYVR</sequence>
<evidence type="ECO:0000313" key="13">
    <source>
        <dbReference type="Proteomes" id="UP000647416"/>
    </source>
</evidence>
<proteinExistence type="inferred from homology"/>
<dbReference type="InterPro" id="IPR017896">
    <property type="entry name" value="4Fe4S_Fe-S-bd"/>
</dbReference>
<keyword evidence="6" id="KW-0560">Oxidoreductase</keyword>
<dbReference type="InterPro" id="IPR058240">
    <property type="entry name" value="rSAM_sf"/>
</dbReference>
<dbReference type="AlphaFoldDB" id="A0A926F994"/>
<accession>A0A926F994</accession>
<protein>
    <submittedName>
        <fullName evidence="12">Glycyl-radical enzyme activating protein</fullName>
    </submittedName>
</protein>
<dbReference type="NCBIfam" id="TIGR02494">
    <property type="entry name" value="PFLE_PFLC"/>
    <property type="match status" value="1"/>
</dbReference>
<evidence type="ECO:0000256" key="6">
    <source>
        <dbReference type="ARBA" id="ARBA00023002"/>
    </source>
</evidence>
<dbReference type="EMBL" id="JACRTE010000002">
    <property type="protein sequence ID" value="MBC8595701.1"/>
    <property type="molecule type" value="Genomic_DNA"/>
</dbReference>
<evidence type="ECO:0000256" key="5">
    <source>
        <dbReference type="ARBA" id="ARBA00022723"/>
    </source>
</evidence>
<reference evidence="12" key="1">
    <citation type="submission" date="2020-08" db="EMBL/GenBank/DDBJ databases">
        <title>Genome public.</title>
        <authorList>
            <person name="Liu C."/>
            <person name="Sun Q."/>
        </authorList>
    </citation>
    <scope>NUCLEOTIDE SEQUENCE</scope>
    <source>
        <strain evidence="12">NSJ-50</strain>
    </source>
</reference>
<dbReference type="PROSITE" id="PS51379">
    <property type="entry name" value="4FE4S_FER_2"/>
    <property type="match status" value="1"/>
</dbReference>
<keyword evidence="7" id="KW-0408">Iron</keyword>
<evidence type="ECO:0000256" key="3">
    <source>
        <dbReference type="ARBA" id="ARBA00022485"/>
    </source>
</evidence>
<comment type="cofactor">
    <cofactor evidence="1">
        <name>[4Fe-4S] cluster</name>
        <dbReference type="ChEBI" id="CHEBI:49883"/>
    </cofactor>
</comment>
<dbReference type="Gene3D" id="3.20.20.70">
    <property type="entry name" value="Aldolase class I"/>
    <property type="match status" value="1"/>
</dbReference>
<dbReference type="GO" id="GO:0051539">
    <property type="term" value="F:4 iron, 4 sulfur cluster binding"/>
    <property type="evidence" value="ECO:0007669"/>
    <property type="project" value="UniProtKB-KW"/>
</dbReference>
<dbReference type="InterPro" id="IPR013785">
    <property type="entry name" value="Aldolase_TIM"/>
</dbReference>
<comment type="similarity">
    <text evidence="2">Belongs to the organic radical-activating enzymes family.</text>
</comment>
<dbReference type="SFLD" id="SFLDS00029">
    <property type="entry name" value="Radical_SAM"/>
    <property type="match status" value="1"/>
</dbReference>
<dbReference type="RefSeq" id="WP_262431347.1">
    <property type="nucleotide sequence ID" value="NZ_JACRTE010000002.1"/>
</dbReference>
<gene>
    <name evidence="12" type="ORF">H8706_02285</name>
</gene>